<dbReference type="InterPro" id="IPR006103">
    <property type="entry name" value="Glyco_hydro_2_cat"/>
</dbReference>
<dbReference type="SUPFAM" id="SSF48726">
    <property type="entry name" value="Immunoglobulin"/>
    <property type="match status" value="1"/>
</dbReference>
<dbReference type="InterPro" id="IPR006102">
    <property type="entry name" value="Ig-like_GH2"/>
</dbReference>
<protein>
    <recommendedName>
        <fullName evidence="4">Ig-like domain-containing protein</fullName>
    </recommendedName>
</protein>
<organism evidence="5 6">
    <name type="scientific">Enterocloster citroniae</name>
    <dbReference type="NCBI Taxonomy" id="358743"/>
    <lineage>
        <taxon>Bacteria</taxon>
        <taxon>Bacillati</taxon>
        <taxon>Bacillota</taxon>
        <taxon>Clostridia</taxon>
        <taxon>Lachnospirales</taxon>
        <taxon>Lachnospiraceae</taxon>
        <taxon>Enterocloster</taxon>
    </lineage>
</organism>
<reference evidence="5" key="1">
    <citation type="journal article" date="2021" name="Gut Microbes">
        <title>A synthetic consortium of 100 gut commensals modulates the composition and function in a colon model of the microbiome of elderly subjects.</title>
        <authorList>
            <person name="Perez M."/>
            <person name="Ntemiri A."/>
            <person name="Tan H."/>
            <person name="Harris H.M.B."/>
            <person name="Roager H.M."/>
            <person name="Ribiere C."/>
            <person name="O'Toole P.W."/>
        </authorList>
    </citation>
    <scope>NUCLEOTIDE SEQUENCE</scope>
    <source>
        <strain evidence="5">MCC335</strain>
    </source>
</reference>
<dbReference type="InterPro" id="IPR036156">
    <property type="entry name" value="Beta-gal/glucu_dom_sf"/>
</dbReference>
<dbReference type="GO" id="GO:0004553">
    <property type="term" value="F:hydrolase activity, hydrolyzing O-glycosyl compounds"/>
    <property type="evidence" value="ECO:0007669"/>
    <property type="project" value="InterPro"/>
</dbReference>
<dbReference type="InterPro" id="IPR036179">
    <property type="entry name" value="Ig-like_dom_sf"/>
</dbReference>
<dbReference type="PRINTS" id="PR00132">
    <property type="entry name" value="GLHYDRLASE2"/>
</dbReference>
<dbReference type="SUPFAM" id="SSF51445">
    <property type="entry name" value="(Trans)glycosidases"/>
    <property type="match status" value="1"/>
</dbReference>
<keyword evidence="2" id="KW-0378">Hydrolase</keyword>
<dbReference type="PROSITE" id="PS50835">
    <property type="entry name" value="IG_LIKE"/>
    <property type="match status" value="1"/>
</dbReference>
<dbReference type="InterPro" id="IPR006101">
    <property type="entry name" value="Glyco_hydro_2"/>
</dbReference>
<dbReference type="Gene3D" id="3.20.20.80">
    <property type="entry name" value="Glycosidases"/>
    <property type="match status" value="1"/>
</dbReference>
<gene>
    <name evidence="5" type="ORF">GPL26_20670</name>
</gene>
<dbReference type="RefSeq" id="WP_117450483.1">
    <property type="nucleotide sequence ID" value="NZ_CABJDD010000002.1"/>
</dbReference>
<accession>A0AA41K7W8</accession>
<dbReference type="EMBL" id="WQPS01000043">
    <property type="protein sequence ID" value="MBT9812037.1"/>
    <property type="molecule type" value="Genomic_DNA"/>
</dbReference>
<dbReference type="InterPro" id="IPR006104">
    <property type="entry name" value="Glyco_hydro_2_N"/>
</dbReference>
<dbReference type="InterPro" id="IPR007110">
    <property type="entry name" value="Ig-like_dom"/>
</dbReference>
<dbReference type="Pfam" id="PF02837">
    <property type="entry name" value="Glyco_hydro_2_N"/>
    <property type="match status" value="1"/>
</dbReference>
<evidence type="ECO:0000256" key="3">
    <source>
        <dbReference type="ARBA" id="ARBA00023295"/>
    </source>
</evidence>
<evidence type="ECO:0000256" key="2">
    <source>
        <dbReference type="ARBA" id="ARBA00022801"/>
    </source>
</evidence>
<dbReference type="PANTHER" id="PTHR42732">
    <property type="entry name" value="BETA-GALACTOSIDASE"/>
    <property type="match status" value="1"/>
</dbReference>
<name>A0AA41K7W8_9FIRM</name>
<evidence type="ECO:0000313" key="6">
    <source>
        <dbReference type="Proteomes" id="UP000708338"/>
    </source>
</evidence>
<keyword evidence="3" id="KW-0326">Glycosidase</keyword>
<dbReference type="SUPFAM" id="SSF49303">
    <property type="entry name" value="beta-Galactosidase/glucuronidase domain"/>
    <property type="match status" value="1"/>
</dbReference>
<dbReference type="InterPro" id="IPR017853">
    <property type="entry name" value="GH"/>
</dbReference>
<dbReference type="InterPro" id="IPR013783">
    <property type="entry name" value="Ig-like_fold"/>
</dbReference>
<dbReference type="Proteomes" id="UP000708338">
    <property type="component" value="Unassembled WGS sequence"/>
</dbReference>
<dbReference type="GO" id="GO:0005975">
    <property type="term" value="P:carbohydrate metabolic process"/>
    <property type="evidence" value="ECO:0007669"/>
    <property type="project" value="InterPro"/>
</dbReference>
<evidence type="ECO:0000313" key="5">
    <source>
        <dbReference type="EMBL" id="MBT9812037.1"/>
    </source>
</evidence>
<evidence type="ECO:0000259" key="4">
    <source>
        <dbReference type="PROSITE" id="PS50835"/>
    </source>
</evidence>
<feature type="domain" description="Ig-like" evidence="4">
    <location>
        <begin position="1215"/>
        <end position="1283"/>
    </location>
</feature>
<dbReference type="InterPro" id="IPR051913">
    <property type="entry name" value="GH2_Domain-Containing"/>
</dbReference>
<dbReference type="PANTHER" id="PTHR42732:SF1">
    <property type="entry name" value="BETA-MANNOSIDASE"/>
    <property type="match status" value="1"/>
</dbReference>
<comment type="similarity">
    <text evidence="1">Belongs to the glycosyl hydrolase 2 family.</text>
</comment>
<dbReference type="InterPro" id="IPR008979">
    <property type="entry name" value="Galactose-bd-like_sf"/>
</dbReference>
<dbReference type="Pfam" id="PF00703">
    <property type="entry name" value="Glyco_hydro_2"/>
    <property type="match status" value="1"/>
</dbReference>
<evidence type="ECO:0000256" key="1">
    <source>
        <dbReference type="ARBA" id="ARBA00007401"/>
    </source>
</evidence>
<dbReference type="Pfam" id="PF02836">
    <property type="entry name" value="Glyco_hydro_2_C"/>
    <property type="match status" value="1"/>
</dbReference>
<sequence>MITVLFKDGSDYGEASGRLWQWDYGQTLRIQGLDLPTAAEIHFSLQQSGGEAVTRIGTTRDGVTEVVIPDSLLEGDQVQPYYIHVWVYLADETSGQTAKTAQIWINTRSKPEAFDKPEEVELFRDAIAAVNKAVEKAEAVGTVTPEQISVAVESYFESNPGTDINALEEATGLDYGIVISEDIQKKISMDHMVECIINRAIELGLINPVISGLSTYSVVNWSDNWSFTKDNSTYTIVNLPHTCNQSDGASQSMYRGKTWYSKDLVVSNDDGTKVFYIIFEAAGQKSTVYVDNVEIISYEGGYTPFIVKLANLTSGAHKIKIMCDNTADTNLIPVSADFNFNNGLHRDVYLFTQSLVGFDAVEFGDSRMHIIPSVVTIGSTSNASAKLSIKAKINNTGVKNINAVIRMTLYERSTGNTILSDSENVMLPSSGSYNYDATFDVTSVHLWNGIKDPFLYIVKLDLLVYGDILVDTLSDRIGFRKISLDEANGFLLNDKSYPLRGVAMHQDYPGVMSAMTKDCFDADYSTVIDIGCNVVRLAHYPHDKYAFQKCDELGLIVQTEIPWVNHCGVNATQEYYDCIKTNLASMIRNHYNHPSIVFWGLSNELNGSHWKGGGDPQGGYSYSKALEWNNLLYTYAKTLDSTRFIGFVAHPNTFNNTPANSADWSADWIGLNLYYGWYYGNFNGLTTALDHYHNHRPFLALTEYGAGGNPATHSETPLTTTTTGTGGAVHDEEYQNLFHESHLEQIQAKPWLVFTSLWVLFDFAVSGRNEGRMPYTNNKGLITRDRQVKKDSFFLYKAAWNPEPMIYITSRRFTAVRPDTISIKVYANTDSVSLYRADGTTLIATLTTATKCGVVWEFNNVSFSSSTSDEVFVVKGTKNGIEVRDEVTFYHEVQEAPGPEYDYHVDIDFTGSNDNLVANDKMGHATVSLSGFTGIATSGFNSAGYLNNTDGTGLVTISNLGLDQLSGPVEIGMEFADFSFTTINHRGRFIMMNDDIYDCYVICDDDSRKYIAIEYTNDDNTTVVGRTPQLSTQHSYSNLKLTMRFDDISQPCSSFRYTRTPSGGTEEEIVVSEMNDYNTPGTTQPLSHFTRAAITGNSIYLLNRSAKDRPLKATLKRFFIRTEKTGRYISATYSNKTPAVGDTVDQSLINVTLTEADGTKQTISDFTITEADLILKAGINTFTINHDGLTCILSILVGTSLVITRQPENVTANACEYASFDIEATGTDMSYQWKYYTNNKWMDASTGASLTVEALGVRNGRQYKCVVSDIFGNSVESNVATLTVNTPTAEQYYDFGRKIAYVPLSGLNENSTVLATIEGYSYPSKDNIGGTHMITSKAPSNNTGTCGVTIQFNADTYESFYLCMNHTPSSQSANVERYSRVFKTDPSILKSYPLTVLLTQDTFKTNYDEVSEYNAIPSPGTLQKYSGYLYINTGDRKTSVTKNPEYYTTSQSLTEAIASGEQYYNFDTLKISRLKVWKDRKYISISEALESAVTPDIDIQIGDDGLPYNAGTSGELVCSL</sequence>
<dbReference type="Gene3D" id="2.60.40.10">
    <property type="entry name" value="Immunoglobulins"/>
    <property type="match status" value="3"/>
</dbReference>
<dbReference type="SUPFAM" id="SSF49785">
    <property type="entry name" value="Galactose-binding domain-like"/>
    <property type="match status" value="1"/>
</dbReference>
<comment type="caution">
    <text evidence="5">The sequence shown here is derived from an EMBL/GenBank/DDBJ whole genome shotgun (WGS) entry which is preliminary data.</text>
</comment>
<dbReference type="Gene3D" id="2.60.120.260">
    <property type="entry name" value="Galactose-binding domain-like"/>
    <property type="match status" value="1"/>
</dbReference>
<proteinExistence type="inferred from homology"/>